<protein>
    <submittedName>
        <fullName evidence="2">Uncharacterized protein</fullName>
    </submittedName>
</protein>
<keyword evidence="3" id="KW-1185">Reference proteome</keyword>
<reference evidence="2 3" key="1">
    <citation type="journal article" date="2019" name="Commun. Biol.">
        <title>The bagworm genome reveals a unique fibroin gene that provides high tensile strength.</title>
        <authorList>
            <person name="Kono N."/>
            <person name="Nakamura H."/>
            <person name="Ohtoshi R."/>
            <person name="Tomita M."/>
            <person name="Numata K."/>
            <person name="Arakawa K."/>
        </authorList>
    </citation>
    <scope>NUCLEOTIDE SEQUENCE [LARGE SCALE GENOMIC DNA]</scope>
</reference>
<sequence>MVNHFACKTHEITKIAIGIWSAKTTRALSPGAETVCGLSVQTAGLPGRTPVANCRRATYTARHPTHSYTRGARHYGTQLEGTLTRSNTLN</sequence>
<evidence type="ECO:0000313" key="2">
    <source>
        <dbReference type="EMBL" id="GBP70089.1"/>
    </source>
</evidence>
<proteinExistence type="predicted"/>
<evidence type="ECO:0000256" key="1">
    <source>
        <dbReference type="SAM" id="MobiDB-lite"/>
    </source>
</evidence>
<dbReference type="AlphaFoldDB" id="A0A4C1Y6A5"/>
<organism evidence="2 3">
    <name type="scientific">Eumeta variegata</name>
    <name type="common">Bagworm moth</name>
    <name type="synonym">Eumeta japonica</name>
    <dbReference type="NCBI Taxonomy" id="151549"/>
    <lineage>
        <taxon>Eukaryota</taxon>
        <taxon>Metazoa</taxon>
        <taxon>Ecdysozoa</taxon>
        <taxon>Arthropoda</taxon>
        <taxon>Hexapoda</taxon>
        <taxon>Insecta</taxon>
        <taxon>Pterygota</taxon>
        <taxon>Neoptera</taxon>
        <taxon>Endopterygota</taxon>
        <taxon>Lepidoptera</taxon>
        <taxon>Glossata</taxon>
        <taxon>Ditrysia</taxon>
        <taxon>Tineoidea</taxon>
        <taxon>Psychidae</taxon>
        <taxon>Oiketicinae</taxon>
        <taxon>Eumeta</taxon>
    </lineage>
</organism>
<accession>A0A4C1Y6A5</accession>
<dbReference type="EMBL" id="BGZK01001062">
    <property type="protein sequence ID" value="GBP70089.1"/>
    <property type="molecule type" value="Genomic_DNA"/>
</dbReference>
<feature type="compositionally biased region" description="Polar residues" evidence="1">
    <location>
        <begin position="79"/>
        <end position="90"/>
    </location>
</feature>
<name>A0A4C1Y6A5_EUMVA</name>
<comment type="caution">
    <text evidence="2">The sequence shown here is derived from an EMBL/GenBank/DDBJ whole genome shotgun (WGS) entry which is preliminary data.</text>
</comment>
<gene>
    <name evidence="2" type="ORF">EVAR_98921_1</name>
</gene>
<feature type="region of interest" description="Disordered" evidence="1">
    <location>
        <begin position="65"/>
        <end position="90"/>
    </location>
</feature>
<evidence type="ECO:0000313" key="3">
    <source>
        <dbReference type="Proteomes" id="UP000299102"/>
    </source>
</evidence>
<dbReference type="Proteomes" id="UP000299102">
    <property type="component" value="Unassembled WGS sequence"/>
</dbReference>